<evidence type="ECO:0000313" key="2">
    <source>
        <dbReference type="EMBL" id="KQK09171.1"/>
    </source>
</evidence>
<protein>
    <submittedName>
        <fullName evidence="2 3">Uncharacterized protein</fullName>
    </submittedName>
</protein>
<dbReference type="InParanoid" id="A0A0Q3ITT8"/>
<evidence type="ECO:0000313" key="4">
    <source>
        <dbReference type="Proteomes" id="UP000008810"/>
    </source>
</evidence>
<reference evidence="3" key="3">
    <citation type="submission" date="2018-08" db="UniProtKB">
        <authorList>
            <consortium name="EnsemblPlants"/>
        </authorList>
    </citation>
    <scope>IDENTIFICATION</scope>
    <source>
        <strain evidence="3">cv. Bd21</strain>
    </source>
</reference>
<dbReference type="FunCoup" id="A0A0Q3ITT8">
    <property type="interactions" value="456"/>
</dbReference>
<evidence type="ECO:0000256" key="1">
    <source>
        <dbReference type="SAM" id="MobiDB-lite"/>
    </source>
</evidence>
<accession>A0A0Q3ITT8</accession>
<dbReference type="AlphaFoldDB" id="A0A0Q3ITT8"/>
<feature type="compositionally biased region" description="Low complexity" evidence="1">
    <location>
        <begin position="141"/>
        <end position="155"/>
    </location>
</feature>
<dbReference type="Gramene" id="KQK09171">
    <property type="protein sequence ID" value="KQK09171"/>
    <property type="gene ID" value="BRADI_2g46440v3"/>
</dbReference>
<keyword evidence="4" id="KW-1185">Reference proteome</keyword>
<name>A0A0Q3ITT8_BRADI</name>
<sequence length="262" mass="29444">MTLTLAVYEDPAAAEQRANAYSPSEPDEAALVPFVALPSPSIPHEPISAVPLAFAAPNDERAEPWWLRTKLFQHLHLRFDLPVHFIAEKAVTVTDLDRHQNRFRLPSDGVMRNLRPVLTPLELACANLLHEEAPRPRPPKQHQQQQPQLLDNPDNAPAAGEIREKKRKRKGKKHGGLPVLVVDLIAGIRELQLSRWDSSGGTIIKGEGYLDFIAQCSFTVDDVVEVWAFKDRTYRYFGVDLCVESPLYVLITKKGQTQRPAV</sequence>
<evidence type="ECO:0000313" key="3">
    <source>
        <dbReference type="EnsemblPlants" id="KQK09171"/>
    </source>
</evidence>
<dbReference type="EnsemblPlants" id="KQK09171">
    <property type="protein sequence ID" value="KQK09171"/>
    <property type="gene ID" value="BRADI_2g46440v3"/>
</dbReference>
<organism evidence="2">
    <name type="scientific">Brachypodium distachyon</name>
    <name type="common">Purple false brome</name>
    <name type="synonym">Trachynia distachya</name>
    <dbReference type="NCBI Taxonomy" id="15368"/>
    <lineage>
        <taxon>Eukaryota</taxon>
        <taxon>Viridiplantae</taxon>
        <taxon>Streptophyta</taxon>
        <taxon>Embryophyta</taxon>
        <taxon>Tracheophyta</taxon>
        <taxon>Spermatophyta</taxon>
        <taxon>Magnoliopsida</taxon>
        <taxon>Liliopsida</taxon>
        <taxon>Poales</taxon>
        <taxon>Poaceae</taxon>
        <taxon>BOP clade</taxon>
        <taxon>Pooideae</taxon>
        <taxon>Stipodae</taxon>
        <taxon>Brachypodieae</taxon>
        <taxon>Brachypodium</taxon>
    </lineage>
</organism>
<proteinExistence type="predicted"/>
<dbReference type="Proteomes" id="UP000008810">
    <property type="component" value="Chromosome 2"/>
</dbReference>
<dbReference type="PANTHER" id="PTHR34397">
    <property type="entry name" value="OS05G0237600 PROTEIN"/>
    <property type="match status" value="1"/>
</dbReference>
<reference evidence="2" key="2">
    <citation type="submission" date="2017-06" db="EMBL/GenBank/DDBJ databases">
        <title>WGS assembly of Brachypodium distachyon.</title>
        <authorList>
            <consortium name="The International Brachypodium Initiative"/>
            <person name="Lucas S."/>
            <person name="Harmon-Smith M."/>
            <person name="Lail K."/>
            <person name="Tice H."/>
            <person name="Grimwood J."/>
            <person name="Bruce D."/>
            <person name="Barry K."/>
            <person name="Shu S."/>
            <person name="Lindquist E."/>
            <person name="Wang M."/>
            <person name="Pitluck S."/>
            <person name="Vogel J.P."/>
            <person name="Garvin D.F."/>
            <person name="Mockler T.C."/>
            <person name="Schmutz J."/>
            <person name="Rokhsar D."/>
            <person name="Bevan M.W."/>
        </authorList>
    </citation>
    <scope>NUCLEOTIDE SEQUENCE</scope>
    <source>
        <strain evidence="2">Bd21</strain>
    </source>
</reference>
<dbReference type="PANTHER" id="PTHR34397:SF17">
    <property type="entry name" value="OS08G0290200 PROTEIN"/>
    <property type="match status" value="1"/>
</dbReference>
<dbReference type="OrthoDB" id="631801at2759"/>
<gene>
    <name evidence="2" type="ORF">BRADI_2g46440v3</name>
</gene>
<reference evidence="2 3" key="1">
    <citation type="journal article" date="2010" name="Nature">
        <title>Genome sequencing and analysis of the model grass Brachypodium distachyon.</title>
        <authorList>
            <consortium name="International Brachypodium Initiative"/>
        </authorList>
    </citation>
    <scope>NUCLEOTIDE SEQUENCE [LARGE SCALE GENOMIC DNA]</scope>
    <source>
        <strain evidence="2 3">Bd21</strain>
    </source>
</reference>
<feature type="region of interest" description="Disordered" evidence="1">
    <location>
        <begin position="133"/>
        <end position="158"/>
    </location>
</feature>
<dbReference type="EMBL" id="CM000881">
    <property type="protein sequence ID" value="KQK09171.1"/>
    <property type="molecule type" value="Genomic_DNA"/>
</dbReference>